<feature type="transmembrane region" description="Helical" evidence="9">
    <location>
        <begin position="215"/>
        <end position="234"/>
    </location>
</feature>
<evidence type="ECO:0000256" key="9">
    <source>
        <dbReference type="SAM" id="Phobius"/>
    </source>
</evidence>
<accession>A0A317WY72</accession>
<dbReference type="OrthoDB" id="17366at2759"/>
<dbReference type="AlphaFoldDB" id="A0A317WY72"/>
<evidence type="ECO:0000256" key="8">
    <source>
        <dbReference type="SAM" id="MobiDB-lite"/>
    </source>
</evidence>
<feature type="transmembrane region" description="Helical" evidence="9">
    <location>
        <begin position="267"/>
        <end position="287"/>
    </location>
</feature>
<dbReference type="GO" id="GO:0005789">
    <property type="term" value="C:endoplasmic reticulum membrane"/>
    <property type="evidence" value="ECO:0007669"/>
    <property type="project" value="UniProtKB-SubCell"/>
</dbReference>
<evidence type="ECO:0000256" key="4">
    <source>
        <dbReference type="ARBA" id="ARBA00022692"/>
    </source>
</evidence>
<evidence type="ECO:0000256" key="2">
    <source>
        <dbReference type="ARBA" id="ARBA00004687"/>
    </source>
</evidence>
<dbReference type="UniPathway" id="UPA00196"/>
<feature type="non-terminal residue" evidence="10">
    <location>
        <position position="1"/>
    </location>
</feature>
<dbReference type="Pfam" id="PF06699">
    <property type="entry name" value="PIG-F"/>
    <property type="match status" value="1"/>
</dbReference>
<feature type="transmembrane region" description="Helical" evidence="9">
    <location>
        <begin position="178"/>
        <end position="203"/>
    </location>
</feature>
<proteinExistence type="predicted"/>
<comment type="pathway">
    <text evidence="2">Glycolipid biosynthesis; glycosylphosphatidylinositol-anchor biosynthesis.</text>
</comment>
<comment type="subcellular location">
    <subcellularLocation>
        <location evidence="1">Endoplasmic reticulum membrane</location>
        <topology evidence="1">Multi-pass membrane protein</topology>
    </subcellularLocation>
</comment>
<keyword evidence="7 9" id="KW-0472">Membrane</keyword>
<organism evidence="10 11">
    <name type="scientific">Aspergillus sclerotioniger CBS 115572</name>
    <dbReference type="NCBI Taxonomy" id="1450535"/>
    <lineage>
        <taxon>Eukaryota</taxon>
        <taxon>Fungi</taxon>
        <taxon>Dikarya</taxon>
        <taxon>Ascomycota</taxon>
        <taxon>Pezizomycotina</taxon>
        <taxon>Eurotiomycetes</taxon>
        <taxon>Eurotiomycetidae</taxon>
        <taxon>Eurotiales</taxon>
        <taxon>Aspergillaceae</taxon>
        <taxon>Aspergillus</taxon>
        <taxon>Aspergillus subgen. Circumdati</taxon>
    </lineage>
</organism>
<protein>
    <submittedName>
        <fullName evidence="10">Uncharacterized protein</fullName>
    </submittedName>
</protein>
<evidence type="ECO:0000256" key="1">
    <source>
        <dbReference type="ARBA" id="ARBA00004477"/>
    </source>
</evidence>
<dbReference type="EMBL" id="MSFK01000009">
    <property type="protein sequence ID" value="PWY91323.1"/>
    <property type="molecule type" value="Genomic_DNA"/>
</dbReference>
<comment type="caution">
    <text evidence="10">The sequence shown here is derived from an EMBL/GenBank/DDBJ whole genome shotgun (WGS) entry which is preliminary data.</text>
</comment>
<evidence type="ECO:0000256" key="7">
    <source>
        <dbReference type="ARBA" id="ARBA00023136"/>
    </source>
</evidence>
<dbReference type="RefSeq" id="XP_025469051.1">
    <property type="nucleotide sequence ID" value="XM_025611338.1"/>
</dbReference>
<keyword evidence="11" id="KW-1185">Reference proteome</keyword>
<feature type="region of interest" description="Disordered" evidence="8">
    <location>
        <begin position="126"/>
        <end position="148"/>
    </location>
</feature>
<name>A0A317WY72_9EURO</name>
<evidence type="ECO:0000256" key="3">
    <source>
        <dbReference type="ARBA" id="ARBA00022502"/>
    </source>
</evidence>
<evidence type="ECO:0000313" key="11">
    <source>
        <dbReference type="Proteomes" id="UP000246702"/>
    </source>
</evidence>
<dbReference type="GeneID" id="37113481"/>
<evidence type="ECO:0000256" key="5">
    <source>
        <dbReference type="ARBA" id="ARBA00022824"/>
    </source>
</evidence>
<reference evidence="10 11" key="1">
    <citation type="submission" date="2016-12" db="EMBL/GenBank/DDBJ databases">
        <title>The genomes of Aspergillus section Nigri reveals drivers in fungal speciation.</title>
        <authorList>
            <consortium name="DOE Joint Genome Institute"/>
            <person name="Vesth T.C."/>
            <person name="Nybo J."/>
            <person name="Theobald S."/>
            <person name="Brandl J."/>
            <person name="Frisvad J.C."/>
            <person name="Nielsen K.F."/>
            <person name="Lyhne E.K."/>
            <person name="Kogle M.E."/>
            <person name="Kuo A."/>
            <person name="Riley R."/>
            <person name="Clum A."/>
            <person name="Nolan M."/>
            <person name="Lipzen A."/>
            <person name="Salamov A."/>
            <person name="Henrissat B."/>
            <person name="Wiebenga A."/>
            <person name="De Vries R.P."/>
            <person name="Grigoriev I.V."/>
            <person name="Mortensen U.H."/>
            <person name="Andersen M.R."/>
            <person name="Baker S.E."/>
        </authorList>
    </citation>
    <scope>NUCLEOTIDE SEQUENCE [LARGE SCALE GENOMIC DNA]</scope>
    <source>
        <strain evidence="10 11">CBS 115572</strain>
    </source>
</reference>
<gene>
    <name evidence="10" type="ORF">BO94DRAFT_533455</name>
</gene>
<feature type="compositionally biased region" description="Low complexity" evidence="8">
    <location>
        <begin position="126"/>
        <end position="143"/>
    </location>
</feature>
<sequence>SLTIHPSIHPSIHSLLQLNSSFLWRHRQHHPPQWPPLLPLPSPPPHHLRPDLPKSAPPVPILPTQLARIYSFLHPAALLSVFAVRFPALVADPVSEMAQQIPLLALAQVTYAMICLPPAGSDVSAAASSTPTSPSIASGSAGTQSGNVILRPGKVGRRRVRDASAAAGSGSGAWGAKVAASLLSLTLTTLLATPVLSILLILFGAPFTTHHVQTLLCAAHMAILSSTALIYVHGVDGPVWKEVWGCKRPGDAVWGALWVRPDRPWQAYPITLLTGAYLGSVVGAMLGRSVLFGKRLRFDEGEELGGKKVE</sequence>
<keyword evidence="6 9" id="KW-1133">Transmembrane helix</keyword>
<dbReference type="STRING" id="1450535.A0A317WY72"/>
<dbReference type="InterPro" id="IPR009580">
    <property type="entry name" value="GPI_biosynthesis_protein_Pig-F"/>
</dbReference>
<dbReference type="GO" id="GO:0006506">
    <property type="term" value="P:GPI anchor biosynthetic process"/>
    <property type="evidence" value="ECO:0007669"/>
    <property type="project" value="UniProtKB-UniPathway"/>
</dbReference>
<keyword evidence="5" id="KW-0256">Endoplasmic reticulum</keyword>
<evidence type="ECO:0000313" key="10">
    <source>
        <dbReference type="EMBL" id="PWY91323.1"/>
    </source>
</evidence>
<dbReference type="Proteomes" id="UP000246702">
    <property type="component" value="Unassembled WGS sequence"/>
</dbReference>
<keyword evidence="4 9" id="KW-0812">Transmembrane</keyword>
<evidence type="ECO:0000256" key="6">
    <source>
        <dbReference type="ARBA" id="ARBA00022989"/>
    </source>
</evidence>
<keyword evidence="3" id="KW-0337">GPI-anchor biosynthesis</keyword>